<sequence>MMRRYDAVIIGAGIFGMYAAKLLGDQGKRVIILEADDKPIQRASFINQARVHNGYHYPRSVSTAAKSALYYERFSRDFDFAIHSKFKKIYAIAQYDSLTNAEQFQRFCEHVKIPSEEVNPNAYFNKGMVEAAFETLEYTYDASLMREWFLEKFRDMNNIDIKYHSRIKKVVEDCDAYEVELISGERITSSTVLNATYASINQILNTFGYEAFKTKFELCEVILTSAGDNLRNVGITLMDGPFFSIMPFGKTGYHSLTSVSYTPHESVSQDTPVFSCQSSRIDCTSDHLQNCNHCSEKPQSNWYRMNQLANKFLNPDIEFRYESSLYAVKTVLHAAEIDDSRPTVFRKSSQKPLFLSVLSGKFNTIYDLEEMLL</sequence>
<evidence type="ECO:0000313" key="2">
    <source>
        <dbReference type="EMBL" id="CAH1193329.1"/>
    </source>
</evidence>
<proteinExistence type="predicted"/>
<protein>
    <recommendedName>
        <fullName evidence="1">FAD dependent oxidoreductase domain-containing protein</fullName>
    </recommendedName>
</protein>
<accession>A0ABM9BS35</accession>
<evidence type="ECO:0000313" key="3">
    <source>
        <dbReference type="Proteomes" id="UP000838686"/>
    </source>
</evidence>
<dbReference type="RefSeq" id="WP_236338668.1">
    <property type="nucleotide sequence ID" value="NZ_CAKMMF010000002.1"/>
</dbReference>
<keyword evidence="3" id="KW-1185">Reference proteome</keyword>
<dbReference type="PANTHER" id="PTHR42720:SF1">
    <property type="entry name" value="GLYCEROL 3-PHOSPHATE OXIDASE"/>
    <property type="match status" value="1"/>
</dbReference>
<dbReference type="Pfam" id="PF01266">
    <property type="entry name" value="DAO"/>
    <property type="match status" value="1"/>
</dbReference>
<feature type="domain" description="FAD dependent oxidoreductase" evidence="1">
    <location>
        <begin position="6"/>
        <end position="206"/>
    </location>
</feature>
<dbReference type="Gene3D" id="3.50.50.60">
    <property type="entry name" value="FAD/NAD(P)-binding domain"/>
    <property type="match status" value="1"/>
</dbReference>
<dbReference type="PANTHER" id="PTHR42720">
    <property type="entry name" value="GLYCEROL-3-PHOSPHATE DEHYDROGENASE"/>
    <property type="match status" value="1"/>
</dbReference>
<organism evidence="2 3">
    <name type="scientific">Paenibacillus plantiphilus</name>
    <dbReference type="NCBI Taxonomy" id="2905650"/>
    <lineage>
        <taxon>Bacteria</taxon>
        <taxon>Bacillati</taxon>
        <taxon>Bacillota</taxon>
        <taxon>Bacilli</taxon>
        <taxon>Bacillales</taxon>
        <taxon>Paenibacillaceae</taxon>
        <taxon>Paenibacillus</taxon>
    </lineage>
</organism>
<comment type="caution">
    <text evidence="2">The sequence shown here is derived from an EMBL/GenBank/DDBJ whole genome shotgun (WGS) entry which is preliminary data.</text>
</comment>
<dbReference type="Gene3D" id="3.30.9.10">
    <property type="entry name" value="D-Amino Acid Oxidase, subunit A, domain 2"/>
    <property type="match status" value="1"/>
</dbReference>
<dbReference type="InterPro" id="IPR036188">
    <property type="entry name" value="FAD/NAD-bd_sf"/>
</dbReference>
<dbReference type="InterPro" id="IPR006076">
    <property type="entry name" value="FAD-dep_OxRdtase"/>
</dbReference>
<dbReference type="SUPFAM" id="SSF51905">
    <property type="entry name" value="FAD/NAD(P)-binding domain"/>
    <property type="match status" value="1"/>
</dbReference>
<name>A0ABM9BS35_9BACL</name>
<gene>
    <name evidence="2" type="ORF">PAECIP111893_00435</name>
</gene>
<dbReference type="InterPro" id="IPR052745">
    <property type="entry name" value="G3P_Oxidase/Oxidoreductase"/>
</dbReference>
<dbReference type="Proteomes" id="UP000838686">
    <property type="component" value="Unassembled WGS sequence"/>
</dbReference>
<evidence type="ECO:0000259" key="1">
    <source>
        <dbReference type="Pfam" id="PF01266"/>
    </source>
</evidence>
<dbReference type="EMBL" id="CAKMMF010000002">
    <property type="protein sequence ID" value="CAH1193329.1"/>
    <property type="molecule type" value="Genomic_DNA"/>
</dbReference>
<reference evidence="2" key="1">
    <citation type="submission" date="2022-01" db="EMBL/GenBank/DDBJ databases">
        <authorList>
            <person name="Criscuolo A."/>
        </authorList>
    </citation>
    <scope>NUCLEOTIDE SEQUENCE</scope>
    <source>
        <strain evidence="2">CIP111893</strain>
    </source>
</reference>